<dbReference type="Proteomes" id="UP000664521">
    <property type="component" value="Unassembled WGS sequence"/>
</dbReference>
<organism evidence="2 3">
    <name type="scientific">Heterodermia speciosa</name>
    <dbReference type="NCBI Taxonomy" id="116794"/>
    <lineage>
        <taxon>Eukaryota</taxon>
        <taxon>Fungi</taxon>
        <taxon>Dikarya</taxon>
        <taxon>Ascomycota</taxon>
        <taxon>Pezizomycotina</taxon>
        <taxon>Lecanoromycetes</taxon>
        <taxon>OSLEUM clade</taxon>
        <taxon>Lecanoromycetidae</taxon>
        <taxon>Caliciales</taxon>
        <taxon>Physciaceae</taxon>
        <taxon>Heterodermia</taxon>
    </lineage>
</organism>
<gene>
    <name evidence="2" type="ORF">HETSPECPRED_000133</name>
</gene>
<feature type="compositionally biased region" description="Basic residues" evidence="1">
    <location>
        <begin position="13"/>
        <end position="23"/>
    </location>
</feature>
<sequence>MPEHRTQSLLPQKKSHFQSKRHNAPTSDRCESASTDSVPDITNADSVSSTYPKLPVNDSGLETDSLARQIKYEQPTVRRIAENQSSINGRLLPMQKPETKATGAQNGVQRLSSLRREASSARTSRIATPSAPKYKTKTAANQCLGRTAHTDQAVMDTLSVRTQRPGSSETRASSRTHTEASLPSSTVTQSTRASSQIPPAPSSQLPPLSSVSQVPSDTRPARPPRPAFSTMQQHFTPKKAPKALTASFLAQPSNKELDIEKASAERASLQAELARLHLLHRESAAVERSWNESARCHFQLQFDMISKQNHQVKELTSYLRMLTNYPALADWSQGVSNVEFAEKLRILSLSILEISNFMSPESRYNHVLRSFQTWFGCAARILESRETANEDNANGVEFIEDLGDAFKSEVAGMERKLAIMSRELNNLERPRDGSSLDRVLRLLSCATSSLLEELGAISAVADTVMVFEAEWIREEARNITSTSGNLQDNDRRIWQ</sequence>
<evidence type="ECO:0000313" key="3">
    <source>
        <dbReference type="Proteomes" id="UP000664521"/>
    </source>
</evidence>
<accession>A0A8H3ECK3</accession>
<feature type="compositionally biased region" description="Polar residues" evidence="1">
    <location>
        <begin position="159"/>
        <end position="192"/>
    </location>
</feature>
<feature type="compositionally biased region" description="Low complexity" evidence="1">
    <location>
        <begin position="120"/>
        <end position="131"/>
    </location>
</feature>
<reference evidence="2" key="1">
    <citation type="submission" date="2021-03" db="EMBL/GenBank/DDBJ databases">
        <authorList>
            <person name="Tagirdzhanova G."/>
        </authorList>
    </citation>
    <scope>NUCLEOTIDE SEQUENCE</scope>
</reference>
<dbReference type="EMBL" id="CAJPDS010000001">
    <property type="protein sequence ID" value="CAF9903150.1"/>
    <property type="molecule type" value="Genomic_DNA"/>
</dbReference>
<feature type="region of interest" description="Disordered" evidence="1">
    <location>
        <begin position="1"/>
        <end position="62"/>
    </location>
</feature>
<feature type="region of interest" description="Disordered" evidence="1">
    <location>
        <begin position="96"/>
        <end position="240"/>
    </location>
</feature>
<feature type="compositionally biased region" description="Low complexity" evidence="1">
    <location>
        <begin position="193"/>
        <end position="216"/>
    </location>
</feature>
<proteinExistence type="predicted"/>
<keyword evidence="3" id="KW-1185">Reference proteome</keyword>
<name>A0A8H3ECK3_9LECA</name>
<evidence type="ECO:0000313" key="2">
    <source>
        <dbReference type="EMBL" id="CAF9903150.1"/>
    </source>
</evidence>
<dbReference type="AlphaFoldDB" id="A0A8H3ECK3"/>
<evidence type="ECO:0000256" key="1">
    <source>
        <dbReference type="SAM" id="MobiDB-lite"/>
    </source>
</evidence>
<protein>
    <submittedName>
        <fullName evidence="2">Uncharacterized protein</fullName>
    </submittedName>
</protein>
<comment type="caution">
    <text evidence="2">The sequence shown here is derived from an EMBL/GenBank/DDBJ whole genome shotgun (WGS) entry which is preliminary data.</text>
</comment>
<dbReference type="OrthoDB" id="5429993at2759"/>